<dbReference type="CDD" id="cd11722">
    <property type="entry name" value="SOAR"/>
    <property type="match status" value="1"/>
</dbReference>
<dbReference type="FunFam" id="1.10.150.50:FF:000009">
    <property type="entry name" value="Stromal interaction molecule 1"/>
    <property type="match status" value="1"/>
</dbReference>
<keyword evidence="9 14" id="KW-0175">Coiled coil</keyword>
<comment type="subcellular location">
    <subcellularLocation>
        <location evidence="13">Endomembrane system</location>
        <topology evidence="13">Single-pass type I membrane protein</topology>
    </subcellularLocation>
</comment>
<evidence type="ECO:0000256" key="11">
    <source>
        <dbReference type="ARBA" id="ARBA00023136"/>
    </source>
</evidence>
<dbReference type="Proteomes" id="UP000264840">
    <property type="component" value="Unplaced"/>
</dbReference>
<feature type="coiled-coil region" evidence="14">
    <location>
        <begin position="244"/>
        <end position="338"/>
    </location>
</feature>
<feature type="region of interest" description="Disordered" evidence="15">
    <location>
        <begin position="633"/>
        <end position="691"/>
    </location>
</feature>
<dbReference type="Gene3D" id="1.20.5.340">
    <property type="match status" value="1"/>
</dbReference>
<dbReference type="Pfam" id="PF07647">
    <property type="entry name" value="SAM_2"/>
    <property type="match status" value="1"/>
</dbReference>
<evidence type="ECO:0000256" key="4">
    <source>
        <dbReference type="ARBA" id="ARBA00022692"/>
    </source>
</evidence>
<organism evidence="19 20">
    <name type="scientific">Haplochromis burtoni</name>
    <name type="common">Burton's mouthbrooder</name>
    <name type="synonym">Chromis burtoni</name>
    <dbReference type="NCBI Taxonomy" id="8153"/>
    <lineage>
        <taxon>Eukaryota</taxon>
        <taxon>Metazoa</taxon>
        <taxon>Chordata</taxon>
        <taxon>Craniata</taxon>
        <taxon>Vertebrata</taxon>
        <taxon>Euteleostomi</taxon>
        <taxon>Actinopterygii</taxon>
        <taxon>Neopterygii</taxon>
        <taxon>Teleostei</taxon>
        <taxon>Neoteleostei</taxon>
        <taxon>Acanthomorphata</taxon>
        <taxon>Ovalentaria</taxon>
        <taxon>Cichlomorphae</taxon>
        <taxon>Cichliformes</taxon>
        <taxon>Cichlidae</taxon>
        <taxon>African cichlids</taxon>
        <taxon>Pseudocrenilabrinae</taxon>
        <taxon>Haplochromini</taxon>
        <taxon>Haplochromis</taxon>
    </lineage>
</organism>
<dbReference type="GO" id="GO:0005783">
    <property type="term" value="C:endoplasmic reticulum"/>
    <property type="evidence" value="ECO:0007669"/>
    <property type="project" value="TreeGrafter"/>
</dbReference>
<dbReference type="InterPro" id="IPR037608">
    <property type="entry name" value="STIM1/2"/>
</dbReference>
<evidence type="ECO:0000256" key="2">
    <source>
        <dbReference type="ARBA" id="ARBA00022553"/>
    </source>
</evidence>
<dbReference type="STRING" id="8153.ENSHBUP00000032916"/>
<dbReference type="SMART" id="SM00454">
    <property type="entry name" value="SAM"/>
    <property type="match status" value="1"/>
</dbReference>
<dbReference type="Gene3D" id="1.10.287.3550">
    <property type="match status" value="1"/>
</dbReference>
<dbReference type="PANTHER" id="PTHR15136:SF14">
    <property type="entry name" value="STROMAL INTERACTION MOLECULE 1 ISOFORM X1"/>
    <property type="match status" value="1"/>
</dbReference>
<dbReference type="InterPro" id="IPR057835">
    <property type="entry name" value="EF-hand_STIM1/2"/>
</dbReference>
<keyword evidence="12" id="KW-0325">Glycoprotein</keyword>
<dbReference type="GO" id="GO:0005886">
    <property type="term" value="C:plasma membrane"/>
    <property type="evidence" value="ECO:0007669"/>
    <property type="project" value="TreeGrafter"/>
</dbReference>
<dbReference type="InterPro" id="IPR013761">
    <property type="entry name" value="SAM/pointed_sf"/>
</dbReference>
<sequence>MACVCVWLAGVCLLSMRVEAHHGLDRSSDYAHPEQHHHHVVSTSDTTSDLCAIDQQLCEDENSLLSFEAIRSIHKLMDDDADGTVDATETDEFLREDLKDHNPKAKHSSFHRADAHISVEDMWNAWKGSEVYNWTVQQVEDWLASVELPQYSESFRRHQLDGQALPRLAVKNATLTVSVLKILDRSHAQKLQLKALDIVLFGPPPGQQSRWKDLVLGLSILMALGGCWFAYAQTRKSRDDLGKLVKDLESLQRAEQSLLDLQEKLQQAQEEQRCVQVEKVKVEEELRNEINSAKEEALRLRELREGNKNERSRQKYAEEELEQVRKVLKKAERELESRAHWTPPEALQKWLQLTHEIEVQYYNIKKQSAERQLLQAREGAEKIKKKRSSLFGTFHVAHSSSLDDVDHKILSAKQALAEVTAALREKLHRWQQIESLTGFCLVTNPGLGALATALNLDPSFLGLRPPTPQHLLLSDDLDDMDEDILSPGTLQYAAWQMDRRVSDLWPLSGIADTQSAWKQSAQSVMPLRQRIGDPALNTFSSQRDIMNRSDSDSALPQSHSDPRGQHSSKSFLLMSRLHPLQDPGSRLGMGGGGGGLEKSSSLGELRGISASVLASACSTRSLCITSDATDGTAVFSSSTSSSSSGSARGAGLQVPTRKGGTEEDAGEDSESSGSRRRNAFNKLFKKKHGRY</sequence>
<evidence type="ECO:0000256" key="16">
    <source>
        <dbReference type="SAM" id="SignalP"/>
    </source>
</evidence>
<evidence type="ECO:0000256" key="13">
    <source>
        <dbReference type="ARBA" id="ARBA00046288"/>
    </source>
</evidence>
<feature type="domain" description="SAM" evidence="17">
    <location>
        <begin position="134"/>
        <end position="191"/>
    </location>
</feature>
<evidence type="ECO:0000256" key="15">
    <source>
        <dbReference type="SAM" id="MobiDB-lite"/>
    </source>
</evidence>
<keyword evidence="10" id="KW-0406">Ion transport</keyword>
<keyword evidence="2" id="KW-0597">Phosphoprotein</keyword>
<evidence type="ECO:0000256" key="8">
    <source>
        <dbReference type="ARBA" id="ARBA00022989"/>
    </source>
</evidence>
<evidence type="ECO:0000256" key="7">
    <source>
        <dbReference type="ARBA" id="ARBA00022837"/>
    </source>
</evidence>
<feature type="compositionally biased region" description="Gly residues" evidence="15">
    <location>
        <begin position="587"/>
        <end position="596"/>
    </location>
</feature>
<dbReference type="GO" id="GO:0051049">
    <property type="term" value="P:regulation of transport"/>
    <property type="evidence" value="ECO:0007669"/>
    <property type="project" value="UniProtKB-ARBA"/>
</dbReference>
<dbReference type="FunFam" id="1.10.238.180:FF:000001">
    <property type="entry name" value="Stromal interaction molecule 1"/>
    <property type="match status" value="1"/>
</dbReference>
<feature type="region of interest" description="Disordered" evidence="15">
    <location>
        <begin position="539"/>
        <end position="568"/>
    </location>
</feature>
<dbReference type="SUPFAM" id="SSF47769">
    <property type="entry name" value="SAM/Pointed domain"/>
    <property type="match status" value="1"/>
</dbReference>
<proteinExistence type="predicted"/>
<keyword evidence="11" id="KW-0472">Membrane</keyword>
<evidence type="ECO:0000259" key="17">
    <source>
        <dbReference type="PROSITE" id="PS50105"/>
    </source>
</evidence>
<evidence type="ECO:0000256" key="12">
    <source>
        <dbReference type="ARBA" id="ARBA00023180"/>
    </source>
</evidence>
<dbReference type="GO" id="GO:0005509">
    <property type="term" value="F:calcium ion binding"/>
    <property type="evidence" value="ECO:0007669"/>
    <property type="project" value="InterPro"/>
</dbReference>
<accession>A0A3Q2X2U4</accession>
<evidence type="ECO:0000313" key="19">
    <source>
        <dbReference type="Ensembl" id="ENSHBUP00000032916.1"/>
    </source>
</evidence>
<evidence type="ECO:0000256" key="5">
    <source>
        <dbReference type="ARBA" id="ARBA00022723"/>
    </source>
</evidence>
<feature type="compositionally biased region" description="Low complexity" evidence="15">
    <location>
        <begin position="636"/>
        <end position="646"/>
    </location>
</feature>
<evidence type="ECO:0000256" key="3">
    <source>
        <dbReference type="ARBA" id="ARBA00022568"/>
    </source>
</evidence>
<dbReference type="AlphaFoldDB" id="A0A3Q2X2U4"/>
<dbReference type="FunFam" id="1.20.5.340:FF:000011">
    <property type="entry name" value="Stromal interaction molecule 1"/>
    <property type="match status" value="1"/>
</dbReference>
<keyword evidence="5" id="KW-0479">Metal-binding</keyword>
<dbReference type="CTD" id="100005700"/>
<reference evidence="19" key="2">
    <citation type="submission" date="2025-09" db="UniProtKB">
        <authorList>
            <consortium name="Ensembl"/>
        </authorList>
    </citation>
    <scope>IDENTIFICATION</scope>
</reference>
<dbReference type="Gene3D" id="1.10.238.180">
    <property type="match status" value="1"/>
</dbReference>
<keyword evidence="7" id="KW-0106">Calcium</keyword>
<evidence type="ECO:0000256" key="10">
    <source>
        <dbReference type="ARBA" id="ARBA00023065"/>
    </source>
</evidence>
<feature type="compositionally biased region" description="Basic residues" evidence="15">
    <location>
        <begin position="674"/>
        <end position="691"/>
    </location>
</feature>
<dbReference type="GO" id="GO:0006874">
    <property type="term" value="P:intracellular calcium ion homeostasis"/>
    <property type="evidence" value="ECO:0007669"/>
    <property type="project" value="TreeGrafter"/>
</dbReference>
<dbReference type="InterPro" id="IPR001660">
    <property type="entry name" value="SAM"/>
</dbReference>
<feature type="signal peptide" evidence="16">
    <location>
        <begin position="1"/>
        <end position="20"/>
    </location>
</feature>
<dbReference type="InterPro" id="IPR032393">
    <property type="entry name" value="SOAR_STIM1/2"/>
</dbReference>
<dbReference type="GO" id="GO:0002115">
    <property type="term" value="P:store-operated calcium entry"/>
    <property type="evidence" value="ECO:0007669"/>
    <property type="project" value="TreeGrafter"/>
</dbReference>
<dbReference type="GeneTree" id="ENSGT00390000000214"/>
<evidence type="ECO:0000256" key="9">
    <source>
        <dbReference type="ARBA" id="ARBA00023054"/>
    </source>
</evidence>
<protein>
    <submittedName>
        <fullName evidence="19">Stromal interaction molecule 1b</fullName>
    </submittedName>
</protein>
<feature type="compositionally biased region" description="Polar residues" evidence="15">
    <location>
        <begin position="552"/>
        <end position="568"/>
    </location>
</feature>
<keyword evidence="1" id="KW-0813">Transport</keyword>
<evidence type="ECO:0000256" key="1">
    <source>
        <dbReference type="ARBA" id="ARBA00022448"/>
    </source>
</evidence>
<evidence type="ECO:0000313" key="20">
    <source>
        <dbReference type="Proteomes" id="UP000264840"/>
    </source>
</evidence>
<keyword evidence="20" id="KW-1185">Reference proteome</keyword>
<evidence type="ECO:0000256" key="6">
    <source>
        <dbReference type="ARBA" id="ARBA00022729"/>
    </source>
</evidence>
<name>A0A3Q2X2U4_HAPBU</name>
<dbReference type="Ensembl" id="ENSHBUT00000026228.1">
    <property type="protein sequence ID" value="ENSHBUP00000032916.1"/>
    <property type="gene ID" value="ENSHBUG00000019467.1"/>
</dbReference>
<feature type="chain" id="PRO_5018603562" evidence="16">
    <location>
        <begin position="21"/>
        <end position="691"/>
    </location>
</feature>
<evidence type="ECO:0000259" key="18">
    <source>
        <dbReference type="PROSITE" id="PS50222"/>
    </source>
</evidence>
<dbReference type="Gene3D" id="1.10.150.50">
    <property type="entry name" value="Transcription Factor, Ets-1"/>
    <property type="match status" value="1"/>
</dbReference>
<keyword evidence="8" id="KW-1133">Transmembrane helix</keyword>
<dbReference type="GeneID" id="102296879"/>
<keyword evidence="3" id="KW-0109">Calcium transport</keyword>
<dbReference type="Pfam" id="PF25578">
    <property type="entry name" value="EF-hand_STIM1"/>
    <property type="match status" value="1"/>
</dbReference>
<dbReference type="PANTHER" id="PTHR15136">
    <property type="entry name" value="STROMAL INTERACTION MOLECULE HOMOLOG"/>
    <property type="match status" value="1"/>
</dbReference>
<keyword evidence="4" id="KW-0812">Transmembrane</keyword>
<evidence type="ECO:0000256" key="14">
    <source>
        <dbReference type="SAM" id="Coils"/>
    </source>
</evidence>
<dbReference type="RefSeq" id="XP_005947764.1">
    <property type="nucleotide sequence ID" value="XM_005947702.3"/>
</dbReference>
<reference evidence="19" key="1">
    <citation type="submission" date="2025-08" db="UniProtKB">
        <authorList>
            <consortium name="Ensembl"/>
        </authorList>
    </citation>
    <scope>IDENTIFICATION</scope>
</reference>
<dbReference type="GO" id="GO:0005246">
    <property type="term" value="F:calcium channel regulator activity"/>
    <property type="evidence" value="ECO:0007669"/>
    <property type="project" value="InterPro"/>
</dbReference>
<dbReference type="PROSITE" id="PS50105">
    <property type="entry name" value="SAM_DOMAIN"/>
    <property type="match status" value="1"/>
</dbReference>
<dbReference type="OrthoDB" id="9986177at2759"/>
<feature type="domain" description="EF-hand" evidence="18">
    <location>
        <begin position="65"/>
        <end position="100"/>
    </location>
</feature>
<dbReference type="InterPro" id="IPR002048">
    <property type="entry name" value="EF_hand_dom"/>
</dbReference>
<keyword evidence="6 16" id="KW-0732">Signal</keyword>
<dbReference type="PROSITE" id="PS50222">
    <property type="entry name" value="EF_HAND_2"/>
    <property type="match status" value="1"/>
</dbReference>
<feature type="region of interest" description="Disordered" evidence="15">
    <location>
        <begin position="580"/>
        <end position="600"/>
    </location>
</feature>
<dbReference type="Pfam" id="PF16533">
    <property type="entry name" value="SOAR"/>
    <property type="match status" value="1"/>
</dbReference>